<dbReference type="Pfam" id="PF08284">
    <property type="entry name" value="RVP_2"/>
    <property type="match status" value="1"/>
</dbReference>
<dbReference type="InterPro" id="IPR005162">
    <property type="entry name" value="Retrotrans_gag_dom"/>
</dbReference>
<evidence type="ECO:0000259" key="1">
    <source>
        <dbReference type="Pfam" id="PF03732"/>
    </source>
</evidence>
<dbReference type="SUPFAM" id="SSF50630">
    <property type="entry name" value="Acid proteases"/>
    <property type="match status" value="1"/>
</dbReference>
<gene>
    <name evidence="2" type="ORF">E3N88_32020</name>
</gene>
<dbReference type="Pfam" id="PF03732">
    <property type="entry name" value="Retrotrans_gag"/>
    <property type="match status" value="1"/>
</dbReference>
<evidence type="ECO:0000313" key="3">
    <source>
        <dbReference type="Proteomes" id="UP000326396"/>
    </source>
</evidence>
<comment type="caution">
    <text evidence="2">The sequence shown here is derived from an EMBL/GenBank/DDBJ whole genome shotgun (WGS) entry which is preliminary data.</text>
</comment>
<dbReference type="OrthoDB" id="1110715at2759"/>
<organism evidence="2 3">
    <name type="scientific">Mikania micrantha</name>
    <name type="common">bitter vine</name>
    <dbReference type="NCBI Taxonomy" id="192012"/>
    <lineage>
        <taxon>Eukaryota</taxon>
        <taxon>Viridiplantae</taxon>
        <taxon>Streptophyta</taxon>
        <taxon>Embryophyta</taxon>
        <taxon>Tracheophyta</taxon>
        <taxon>Spermatophyta</taxon>
        <taxon>Magnoliopsida</taxon>
        <taxon>eudicotyledons</taxon>
        <taxon>Gunneridae</taxon>
        <taxon>Pentapetalae</taxon>
        <taxon>asterids</taxon>
        <taxon>campanulids</taxon>
        <taxon>Asterales</taxon>
        <taxon>Asteraceae</taxon>
        <taxon>Asteroideae</taxon>
        <taxon>Heliantheae alliance</taxon>
        <taxon>Eupatorieae</taxon>
        <taxon>Mikania</taxon>
    </lineage>
</organism>
<dbReference type="Proteomes" id="UP000326396">
    <property type="component" value="Linkage Group LG6"/>
</dbReference>
<sequence>MTTRNQTLEQRVQEHDQSLIRLESAAAKHSVDLENIRTATVKNVENMAALKLQLEVQMNEILSNLQTFNGNHTSPSNNSYESGSSTFFNHNQNRFTKMDFPKFNGQNVEGWLCRVEHFFVIDNTPEHLKVRYAIVHLEDIALLWHQSFVQSRGGSIEGMSWVEYKGFINARFAEVLGQDAMGALATLKQKGSLKDFCQQFDLALTKVTICDEYAVSLFLRAVKPEIGYPLRLLRPKNLPEAYLLARIQDEAINVVQVNPIRAVRPNNSTYSTLTSFKALPSPATINPPLLPNPSLKSKAAVPIRRLTHKEIEEKRAKGECFGCNEKYTPAHQCKNKQLFSIEILEETEVEQAEESEIPSQLQDPYISLNAIMGVPSFSTMRIKGSIGTKPLQILIDSGSTHNFLNLDLAIKMKCPIKSVAALNITIADGNKMACNHLCEGFKWIMQGNWFVTDVMLVPLTNYDLVLGVQWLQTLDDIVWNFKDLTMKFKFTNGTS</sequence>
<dbReference type="CDD" id="cd00303">
    <property type="entry name" value="retropepsin_like"/>
    <property type="match status" value="1"/>
</dbReference>
<dbReference type="GO" id="GO:0004190">
    <property type="term" value="F:aspartic-type endopeptidase activity"/>
    <property type="evidence" value="ECO:0007669"/>
    <property type="project" value="InterPro"/>
</dbReference>
<dbReference type="PANTHER" id="PTHR15503">
    <property type="entry name" value="LDOC1 RELATED"/>
    <property type="match status" value="1"/>
</dbReference>
<feature type="domain" description="Retrotransposon gag" evidence="1">
    <location>
        <begin position="132"/>
        <end position="223"/>
    </location>
</feature>
<dbReference type="Gene3D" id="2.40.70.10">
    <property type="entry name" value="Acid Proteases"/>
    <property type="match status" value="1"/>
</dbReference>
<dbReference type="PROSITE" id="PS00141">
    <property type="entry name" value="ASP_PROTEASE"/>
    <property type="match status" value="1"/>
</dbReference>
<name>A0A5N6M8H3_9ASTR</name>
<dbReference type="InterPro" id="IPR001969">
    <property type="entry name" value="Aspartic_peptidase_AS"/>
</dbReference>
<dbReference type="EMBL" id="SZYD01000016">
    <property type="protein sequence ID" value="KAD3336501.1"/>
    <property type="molecule type" value="Genomic_DNA"/>
</dbReference>
<accession>A0A5N6M8H3</accession>
<dbReference type="GO" id="GO:0006508">
    <property type="term" value="P:proteolysis"/>
    <property type="evidence" value="ECO:0007669"/>
    <property type="project" value="InterPro"/>
</dbReference>
<dbReference type="InterPro" id="IPR032567">
    <property type="entry name" value="RTL1-rel"/>
</dbReference>
<evidence type="ECO:0000313" key="2">
    <source>
        <dbReference type="EMBL" id="KAD3336501.1"/>
    </source>
</evidence>
<keyword evidence="3" id="KW-1185">Reference proteome</keyword>
<protein>
    <recommendedName>
        <fullName evidence="1">Retrotransposon gag domain-containing protein</fullName>
    </recommendedName>
</protein>
<dbReference type="AlphaFoldDB" id="A0A5N6M8H3"/>
<proteinExistence type="predicted"/>
<dbReference type="InterPro" id="IPR021109">
    <property type="entry name" value="Peptidase_aspartic_dom_sf"/>
</dbReference>
<dbReference type="PANTHER" id="PTHR15503:SF40">
    <property type="match status" value="1"/>
</dbReference>
<reference evidence="2 3" key="1">
    <citation type="submission" date="2019-05" db="EMBL/GenBank/DDBJ databases">
        <title>Mikania micrantha, genome provides insights into the molecular mechanism of rapid growth.</title>
        <authorList>
            <person name="Liu B."/>
        </authorList>
    </citation>
    <scope>NUCLEOTIDE SEQUENCE [LARGE SCALE GENOMIC DNA]</scope>
    <source>
        <strain evidence="2">NLD-2019</strain>
        <tissue evidence="2">Leaf</tissue>
    </source>
</reference>